<sequence length="93" mass="10015">MDHLSESCLGKENSELVVGGLAEAKAPPAKLPRLEQNGSPLGRARLGSAGAKLAGVPYKPAGHLLKACHKRGRREWSTFYSTFPQTFLKNSLL</sequence>
<accession>A0A3B3WN19</accession>
<dbReference type="Proteomes" id="UP000261480">
    <property type="component" value="Unplaced"/>
</dbReference>
<organism evidence="1 2">
    <name type="scientific">Poecilia mexicana</name>
    <dbReference type="NCBI Taxonomy" id="48701"/>
    <lineage>
        <taxon>Eukaryota</taxon>
        <taxon>Metazoa</taxon>
        <taxon>Chordata</taxon>
        <taxon>Craniata</taxon>
        <taxon>Vertebrata</taxon>
        <taxon>Euteleostomi</taxon>
        <taxon>Actinopterygii</taxon>
        <taxon>Neopterygii</taxon>
        <taxon>Teleostei</taxon>
        <taxon>Neoteleostei</taxon>
        <taxon>Acanthomorphata</taxon>
        <taxon>Ovalentaria</taxon>
        <taxon>Atherinomorphae</taxon>
        <taxon>Cyprinodontiformes</taxon>
        <taxon>Poeciliidae</taxon>
        <taxon>Poeciliinae</taxon>
        <taxon>Poecilia</taxon>
    </lineage>
</organism>
<name>A0A3B3WN19_9TELE</name>
<keyword evidence="2" id="KW-1185">Reference proteome</keyword>
<protein>
    <submittedName>
        <fullName evidence="1">Uncharacterized protein</fullName>
    </submittedName>
</protein>
<evidence type="ECO:0000313" key="1">
    <source>
        <dbReference type="Ensembl" id="ENSPMEP00000004198.1"/>
    </source>
</evidence>
<evidence type="ECO:0000313" key="2">
    <source>
        <dbReference type="Proteomes" id="UP000261480"/>
    </source>
</evidence>
<dbReference type="STRING" id="48701.ENSPMEP00000004198"/>
<reference evidence="1" key="1">
    <citation type="submission" date="2025-08" db="UniProtKB">
        <authorList>
            <consortium name="Ensembl"/>
        </authorList>
    </citation>
    <scope>IDENTIFICATION</scope>
</reference>
<dbReference type="Ensembl" id="ENSPMET00000009610.1">
    <property type="protein sequence ID" value="ENSPMEP00000004198.1"/>
    <property type="gene ID" value="ENSPMEG00000005385.1"/>
</dbReference>
<dbReference type="AlphaFoldDB" id="A0A3B3WN19"/>
<proteinExistence type="predicted"/>
<reference evidence="1" key="2">
    <citation type="submission" date="2025-09" db="UniProtKB">
        <authorList>
            <consortium name="Ensembl"/>
        </authorList>
    </citation>
    <scope>IDENTIFICATION</scope>
</reference>